<reference evidence="2" key="1">
    <citation type="submission" date="2015-01" db="EMBL/GenBank/DDBJ databases">
        <authorList>
            <person name="MANFREDI Pablo"/>
        </authorList>
    </citation>
    <scope>NUCLEOTIDE SEQUENCE [LARGE SCALE GENOMIC DNA]</scope>
    <source>
        <strain evidence="2">Ccyn2B</strain>
    </source>
</reference>
<dbReference type="RefSeq" id="WP_041993763.1">
    <property type="nucleotide sequence ID" value="NZ_CDOD01000045.1"/>
</dbReference>
<protein>
    <submittedName>
        <fullName evidence="1">Uncharacterized protein</fullName>
    </submittedName>
</protein>
<name>A0A0B7HGQ2_9FLAO</name>
<keyword evidence="2" id="KW-1185">Reference proteome</keyword>
<gene>
    <name evidence="1" type="ORF">CCYN2B_50048</name>
</gene>
<sequence>MCYILIISTDFPKDLALYNSENLFFEKMQNPSKINLKYPYCYEVATMAPNSCSCHLRVFEQSLAQDIGFCELQDWLEEKDNDENILNTQLLFKIIKNLVDEGFKVDSFLYWNGEEPIAQQKIEVNLNQTDETHFALFENTYFNYLGNTKDN</sequence>
<evidence type="ECO:0000313" key="2">
    <source>
        <dbReference type="Proteomes" id="UP000038055"/>
    </source>
</evidence>
<dbReference type="EMBL" id="CDOD01000045">
    <property type="protein sequence ID" value="CEN38430.1"/>
    <property type="molecule type" value="Genomic_DNA"/>
</dbReference>
<dbReference type="STRING" id="28189.CCYN74_30241"/>
<dbReference type="Proteomes" id="UP000038055">
    <property type="component" value="Unassembled WGS sequence"/>
</dbReference>
<accession>A0A0B7HGQ2</accession>
<proteinExistence type="predicted"/>
<dbReference type="AlphaFoldDB" id="A0A0B7HGQ2"/>
<evidence type="ECO:0000313" key="1">
    <source>
        <dbReference type="EMBL" id="CEN38430.1"/>
    </source>
</evidence>
<organism evidence="1 2">
    <name type="scientific">Capnocytophaga cynodegmi</name>
    <dbReference type="NCBI Taxonomy" id="28189"/>
    <lineage>
        <taxon>Bacteria</taxon>
        <taxon>Pseudomonadati</taxon>
        <taxon>Bacteroidota</taxon>
        <taxon>Flavobacteriia</taxon>
        <taxon>Flavobacteriales</taxon>
        <taxon>Flavobacteriaceae</taxon>
        <taxon>Capnocytophaga</taxon>
    </lineage>
</organism>